<name>H0EQ07_GLAL7</name>
<organism evidence="1 2">
    <name type="scientific">Glarea lozoyensis (strain ATCC 74030 / MF5533)</name>
    <dbReference type="NCBI Taxonomy" id="1104152"/>
    <lineage>
        <taxon>Eukaryota</taxon>
        <taxon>Fungi</taxon>
        <taxon>Dikarya</taxon>
        <taxon>Ascomycota</taxon>
        <taxon>Pezizomycotina</taxon>
        <taxon>Leotiomycetes</taxon>
        <taxon>Helotiales</taxon>
        <taxon>Helotiaceae</taxon>
        <taxon>Glarea</taxon>
    </lineage>
</organism>
<gene>
    <name evidence="1" type="ORF">M7I_4748</name>
</gene>
<reference evidence="1 2" key="1">
    <citation type="journal article" date="2012" name="Eukaryot. Cell">
        <title>Genome sequence of the fungus Glarea lozoyensis: the first genome sequence of a species from the Helotiaceae family.</title>
        <authorList>
            <person name="Youssar L."/>
            <person name="Gruening B.A."/>
            <person name="Erxleben A."/>
            <person name="Guenther S."/>
            <person name="Huettel W."/>
        </authorList>
    </citation>
    <scope>NUCLEOTIDE SEQUENCE [LARGE SCALE GENOMIC DNA]</scope>
    <source>
        <strain evidence="2">ATCC 74030 / MF5533</strain>
    </source>
</reference>
<evidence type="ECO:0000313" key="1">
    <source>
        <dbReference type="EMBL" id="EHK99449.1"/>
    </source>
</evidence>
<dbReference type="AlphaFoldDB" id="H0EQ07"/>
<evidence type="ECO:0000313" key="2">
    <source>
        <dbReference type="Proteomes" id="UP000005446"/>
    </source>
</evidence>
<accession>H0EQ07</accession>
<dbReference type="Proteomes" id="UP000005446">
    <property type="component" value="Unassembled WGS sequence"/>
</dbReference>
<comment type="caution">
    <text evidence="1">The sequence shown here is derived from an EMBL/GenBank/DDBJ whole genome shotgun (WGS) entry which is preliminary data.</text>
</comment>
<dbReference type="Pfam" id="PF12311">
    <property type="entry name" value="DUF3632"/>
    <property type="match status" value="1"/>
</dbReference>
<proteinExistence type="predicted"/>
<keyword evidence="2" id="KW-1185">Reference proteome</keyword>
<dbReference type="InterPro" id="IPR022085">
    <property type="entry name" value="OpdG"/>
</dbReference>
<protein>
    <submittedName>
        <fullName evidence="1">Uncharacterized protein</fullName>
    </submittedName>
</protein>
<sequence>MSVQEAHCPEQTIDQFYQDLKEDMTENEADPGSESEADQVIYVNYQAFLANVHALEVWEASPEPAIWAMKRAFKPKLEPWELDMADYYVMGAAHTWTATSFDEKSPPEIQQLTLELWESWKNEFDKAGDDEKVGAEARNLAMRAAATMQGLQRTMQF</sequence>
<dbReference type="OrthoDB" id="3350591at2759"/>
<dbReference type="EMBL" id="AGUE01000117">
    <property type="protein sequence ID" value="EHK99449.1"/>
    <property type="molecule type" value="Genomic_DNA"/>
</dbReference>
<dbReference type="InParanoid" id="H0EQ07"/>
<dbReference type="HOGENOM" id="CLU_141749_0_0_1"/>